<proteinExistence type="predicted"/>
<accession>A0A6C0BST4</accession>
<protein>
    <recommendedName>
        <fullName evidence="2">Thioredoxin domain-containing protein</fullName>
    </recommendedName>
</protein>
<dbReference type="Gene3D" id="3.40.30.10">
    <property type="entry name" value="Glutaredoxin"/>
    <property type="match status" value="1"/>
</dbReference>
<name>A0A6C0BST4_9ZZZZ</name>
<feature type="compositionally biased region" description="Polar residues" evidence="1">
    <location>
        <begin position="151"/>
        <end position="164"/>
    </location>
</feature>
<reference evidence="3" key="1">
    <citation type="journal article" date="2020" name="Nature">
        <title>Giant virus diversity and host interactions through global metagenomics.</title>
        <authorList>
            <person name="Schulz F."/>
            <person name="Roux S."/>
            <person name="Paez-Espino D."/>
            <person name="Jungbluth S."/>
            <person name="Walsh D.A."/>
            <person name="Denef V.J."/>
            <person name="McMahon K.D."/>
            <person name="Konstantinidis K.T."/>
            <person name="Eloe-Fadrosh E.A."/>
            <person name="Kyrpides N.C."/>
            <person name="Woyke T."/>
        </authorList>
    </citation>
    <scope>NUCLEOTIDE SEQUENCE</scope>
    <source>
        <strain evidence="3">GVMAG-M-3300018416-45</strain>
    </source>
</reference>
<feature type="region of interest" description="Disordered" evidence="1">
    <location>
        <begin position="143"/>
        <end position="203"/>
    </location>
</feature>
<feature type="compositionally biased region" description="Basic residues" evidence="1">
    <location>
        <begin position="166"/>
        <end position="193"/>
    </location>
</feature>
<feature type="domain" description="Thioredoxin" evidence="2">
    <location>
        <begin position="16"/>
        <end position="140"/>
    </location>
</feature>
<dbReference type="AlphaFoldDB" id="A0A6C0BST4"/>
<sequence length="203" mass="23171">MVFYILDSEGIGKLGTPKINLLDDLEFTSPGIERSITQTISDITQSPCMVRIHSKQCGHCLNMENDYRALNMDSLNGIMNIMDIEVSSDAYRNHNSEWVSETMDKPVPHIFIMKNGEIIDEYSGDRSTADMSRFMNRHVSFDKSADKPASSKFTHLPSSISVQMKRTAKKRRRKKNTKKQKSGKKKKRRRSTSKRSSYGRSGL</sequence>
<dbReference type="PROSITE" id="PS51352">
    <property type="entry name" value="THIOREDOXIN_2"/>
    <property type="match status" value="1"/>
</dbReference>
<dbReference type="InterPro" id="IPR036249">
    <property type="entry name" value="Thioredoxin-like_sf"/>
</dbReference>
<dbReference type="SUPFAM" id="SSF52833">
    <property type="entry name" value="Thioredoxin-like"/>
    <property type="match status" value="1"/>
</dbReference>
<evidence type="ECO:0000259" key="2">
    <source>
        <dbReference type="PROSITE" id="PS51352"/>
    </source>
</evidence>
<evidence type="ECO:0000313" key="3">
    <source>
        <dbReference type="EMBL" id="QHS94674.1"/>
    </source>
</evidence>
<dbReference type="EMBL" id="MN739229">
    <property type="protein sequence ID" value="QHS94674.1"/>
    <property type="molecule type" value="Genomic_DNA"/>
</dbReference>
<feature type="compositionally biased region" description="Low complexity" evidence="1">
    <location>
        <begin position="194"/>
        <end position="203"/>
    </location>
</feature>
<dbReference type="Pfam" id="PF00085">
    <property type="entry name" value="Thioredoxin"/>
    <property type="match status" value="1"/>
</dbReference>
<evidence type="ECO:0000256" key="1">
    <source>
        <dbReference type="SAM" id="MobiDB-lite"/>
    </source>
</evidence>
<dbReference type="InterPro" id="IPR013766">
    <property type="entry name" value="Thioredoxin_domain"/>
</dbReference>
<organism evidence="3">
    <name type="scientific">viral metagenome</name>
    <dbReference type="NCBI Taxonomy" id="1070528"/>
    <lineage>
        <taxon>unclassified sequences</taxon>
        <taxon>metagenomes</taxon>
        <taxon>organismal metagenomes</taxon>
    </lineage>
</organism>